<comment type="caution">
    <text evidence="1">The sequence shown here is derived from an EMBL/GenBank/DDBJ whole genome shotgun (WGS) entry which is preliminary data.</text>
</comment>
<protein>
    <recommendedName>
        <fullName evidence="3">WD40 repeat domain-containing protein</fullName>
    </recommendedName>
</protein>
<dbReference type="RefSeq" id="WP_267532813.1">
    <property type="nucleotide sequence ID" value="NZ_JAPNKA010000001.1"/>
</dbReference>
<proteinExistence type="predicted"/>
<keyword evidence="2" id="KW-1185">Reference proteome</keyword>
<evidence type="ECO:0000313" key="1">
    <source>
        <dbReference type="EMBL" id="MCY1073822.1"/>
    </source>
</evidence>
<dbReference type="InterPro" id="IPR015943">
    <property type="entry name" value="WD40/YVTN_repeat-like_dom_sf"/>
</dbReference>
<name>A0ABT3ZYT1_9BACT</name>
<dbReference type="SUPFAM" id="SSF50969">
    <property type="entry name" value="YVTN repeat-like/Quinoprotein amine dehydrogenase"/>
    <property type="match status" value="1"/>
</dbReference>
<reference evidence="1 2" key="1">
    <citation type="submission" date="2022-11" db="EMBL/GenBank/DDBJ databases">
        <title>Minimal conservation of predation-associated metabolite biosynthetic gene clusters underscores biosynthetic potential of Myxococcota including descriptions for ten novel species: Archangium lansinium sp. nov., Myxococcus landrumus sp. nov., Nannocystis bai.</title>
        <authorList>
            <person name="Ahearne A."/>
            <person name="Stevens C."/>
            <person name="Phillips K."/>
        </authorList>
    </citation>
    <scope>NUCLEOTIDE SEQUENCE [LARGE SCALE GENOMIC DNA]</scope>
    <source>
        <strain evidence="1 2">MIWBW</strain>
    </source>
</reference>
<sequence>MWDVETAQAVSRIKIAKGVNLARLFPTGDRLAATFDDMTVRVYELASGEKSASAHQTGRTVALAVSPDAARVYWAGFFGDAVLWSWIPGENPKPLLKEVFTFEKRCGLSLSRDGAELWCFFEWDLVGFDTQTGAELARFRGSRSEDLGDGFVLSSERCAVAVVSVLNRDDEPVRPRLRKWNLESGRTLWNSGIMRISPDGSLLTMARSERWLASASKDGVTFHSMRSGRAFGVLPFEVPGAGISCLSLSPNDRFLAVGTSNGDLIVYDLGDSIHESRVAVPRIAACSRNGSPLLLRLRNRTGQWLKVHENGDLERAEGDALSDTVVTPFIVSDPGPRLTEHPARLHMELCRRLQQYDLTKPPPWGQSHPVQVFIGGELVVEGYVGVESDMEAHTDIFGLDFGLNAENPSVGERLDGNLSARRILDGIVGLLALLPTD</sequence>
<dbReference type="InterPro" id="IPR001680">
    <property type="entry name" value="WD40_rpt"/>
</dbReference>
<dbReference type="SMART" id="SM00320">
    <property type="entry name" value="WD40"/>
    <property type="match status" value="2"/>
</dbReference>
<organism evidence="1 2">
    <name type="scientific">Archangium lansingense</name>
    <dbReference type="NCBI Taxonomy" id="2995310"/>
    <lineage>
        <taxon>Bacteria</taxon>
        <taxon>Pseudomonadati</taxon>
        <taxon>Myxococcota</taxon>
        <taxon>Myxococcia</taxon>
        <taxon>Myxococcales</taxon>
        <taxon>Cystobacterineae</taxon>
        <taxon>Archangiaceae</taxon>
        <taxon>Archangium</taxon>
    </lineage>
</organism>
<evidence type="ECO:0000313" key="2">
    <source>
        <dbReference type="Proteomes" id="UP001207654"/>
    </source>
</evidence>
<dbReference type="EMBL" id="JAPNKA010000001">
    <property type="protein sequence ID" value="MCY1073822.1"/>
    <property type="molecule type" value="Genomic_DNA"/>
</dbReference>
<dbReference type="Gene3D" id="2.130.10.10">
    <property type="entry name" value="YVTN repeat-like/Quinoprotein amine dehydrogenase"/>
    <property type="match status" value="2"/>
</dbReference>
<evidence type="ECO:0008006" key="3">
    <source>
        <dbReference type="Google" id="ProtNLM"/>
    </source>
</evidence>
<dbReference type="InterPro" id="IPR011044">
    <property type="entry name" value="Quino_amine_DH_bsu"/>
</dbReference>
<accession>A0ABT3ZYT1</accession>
<dbReference type="Proteomes" id="UP001207654">
    <property type="component" value="Unassembled WGS sequence"/>
</dbReference>
<dbReference type="Pfam" id="PF00400">
    <property type="entry name" value="WD40"/>
    <property type="match status" value="1"/>
</dbReference>
<gene>
    <name evidence="1" type="ORF">OV287_04940</name>
</gene>